<dbReference type="EMBL" id="CP115667">
    <property type="protein sequence ID" value="WBW50054.1"/>
    <property type="molecule type" value="Genomic_DNA"/>
</dbReference>
<dbReference type="Proteomes" id="UP001210339">
    <property type="component" value="Chromosome"/>
</dbReference>
<protein>
    <submittedName>
        <fullName evidence="1">Two-component system regulatory protein YycI</fullName>
    </submittedName>
</protein>
<organism evidence="1 2">
    <name type="scientific">Peptoniphilus equinus</name>
    <dbReference type="NCBI Taxonomy" id="3016343"/>
    <lineage>
        <taxon>Bacteria</taxon>
        <taxon>Bacillati</taxon>
        <taxon>Bacillota</taxon>
        <taxon>Tissierellia</taxon>
        <taxon>Tissierellales</taxon>
        <taxon>Peptoniphilaceae</taxon>
        <taxon>Peptoniphilus</taxon>
    </lineage>
</organism>
<dbReference type="RefSeq" id="WP_271191585.1">
    <property type="nucleotide sequence ID" value="NZ_CP115667.1"/>
</dbReference>
<gene>
    <name evidence="1" type="primary">yycI</name>
    <name evidence="1" type="ORF">O6R05_00370</name>
</gene>
<proteinExistence type="predicted"/>
<reference evidence="1 2" key="1">
    <citation type="submission" date="2023-01" db="EMBL/GenBank/DDBJ databases">
        <authorList>
            <person name="Lee S.H."/>
            <person name="Jung H.S."/>
            <person name="Yun J.U."/>
        </authorList>
    </citation>
    <scope>NUCLEOTIDE SEQUENCE [LARGE SCALE GENOMIC DNA]</scope>
    <source>
        <strain evidence="1 2">CBA3646</strain>
    </source>
</reference>
<name>A0ABY7QVE7_9FIRM</name>
<sequence>MDWSQAKKILILALLVTNLILGGTLLWHHIRDKDPTLSDDFIQEVTTRLAAKGIEVRADIPHREIELPSLKVELQNYNPQTLNAEFFDGKGTVDRPNSSFTQISHGDDILSLVNRRRVIYEHIGTLTPSEGDPEAVAKAFLLDHNFTTQDMMLTYTSENDGITTLHYAKVYNGILLERSFTNLTVQDGHVIAMDRLWLDVLNESQSAVTLKSATRALLELMGSDDPPVGAIVRIDPCYYFDPEEQGYIEDITKTSEGRATPYWRFQLENGDTVTIQSTR</sequence>
<evidence type="ECO:0000313" key="1">
    <source>
        <dbReference type="EMBL" id="WBW50054.1"/>
    </source>
</evidence>
<keyword evidence="2" id="KW-1185">Reference proteome</keyword>
<evidence type="ECO:0000313" key="2">
    <source>
        <dbReference type="Proteomes" id="UP001210339"/>
    </source>
</evidence>
<accession>A0ABY7QVE7</accession>